<sequence length="541" mass="60309">MPRTSRPSSAWSRLVALALIAGTVPHPARAGAPPPRAVRLDWSRPGPPVDRFFDLAIGADYPGTLIRPDTQAQLKTAVNELGFRTIRFHAIFHDVLGTVQQRDGQIRYDWSGIDRLYDQLLASGIRPFVELGFTPSALRSSDQQIFWWKGNTSHPRPAPWRDLVRAFVEHLRERYGAEEVRGWRFEVWNEPNLDGFWERADQQAYFALYRDTALVLKAIDPGLQVGGPATAGAAWVPEFLAFARQTDTPVDFVTTHSYGVDGGFLDEDGKADTRLSADPLAVIRDVRNVRAQIDSSPYRGIPLYFTEWSTSYTPRDFVHDSYVSAAYILDRLAGTAGYAQAMSYWTFTDLFEEPGPPPTPFHGGFGLMNREGIRKPAWFAYKYLAALKGLRLASADSAVMAARDGQSLSAVAWDWQQPRQSVSNTPFFGRLHPSTPSRPLALELTGVPAGRYRLLVHRTGYRANDAFSAYIAMGKPASLNPRQLARLQAITADRPERQRLLRVSGRGVVRTTVAMRSNDVVLIRLVPVGPATRRGPAAPRR</sequence>
<evidence type="ECO:0000259" key="6">
    <source>
        <dbReference type="Pfam" id="PF01229"/>
    </source>
</evidence>
<feature type="signal peptide" evidence="5">
    <location>
        <begin position="1"/>
        <end position="30"/>
    </location>
</feature>
<dbReference type="PANTHER" id="PTHR12631">
    <property type="entry name" value="ALPHA-L-IDURONIDASE"/>
    <property type="match status" value="1"/>
</dbReference>
<keyword evidence="3" id="KW-0326">Glycosidase</keyword>
<reference evidence="7 8" key="1">
    <citation type="submission" date="2020-08" db="EMBL/GenBank/DDBJ databases">
        <title>The genome sequence of type strain Novosphingobium piscinae KCTC 42194.</title>
        <authorList>
            <person name="Liu Y."/>
        </authorList>
    </citation>
    <scope>NUCLEOTIDE SEQUENCE [LARGE SCALE GENOMIC DNA]</scope>
    <source>
        <strain evidence="7 8">KCTC 42194</strain>
    </source>
</reference>
<proteinExistence type="inferred from homology"/>
<dbReference type="SUPFAM" id="SSF51445">
    <property type="entry name" value="(Trans)glycosidases"/>
    <property type="match status" value="1"/>
</dbReference>
<dbReference type="Pfam" id="PF01229">
    <property type="entry name" value="Glyco_hydro_39"/>
    <property type="match status" value="1"/>
</dbReference>
<dbReference type="PRINTS" id="PR00745">
    <property type="entry name" value="GLHYDRLASE39"/>
</dbReference>
<dbReference type="GO" id="GO:0004553">
    <property type="term" value="F:hydrolase activity, hydrolyzing O-glycosyl compounds"/>
    <property type="evidence" value="ECO:0007669"/>
    <property type="project" value="InterPro"/>
</dbReference>
<evidence type="ECO:0000256" key="5">
    <source>
        <dbReference type="SAM" id="SignalP"/>
    </source>
</evidence>
<keyword evidence="2" id="KW-0378">Hydrolase</keyword>
<gene>
    <name evidence="7" type="ORF">H7F53_13280</name>
</gene>
<evidence type="ECO:0000313" key="8">
    <source>
        <dbReference type="Proteomes" id="UP000551327"/>
    </source>
</evidence>
<accession>A0A7X1KQV5</accession>
<feature type="chain" id="PRO_5031222350" evidence="5">
    <location>
        <begin position="31"/>
        <end position="541"/>
    </location>
</feature>
<dbReference type="InterPro" id="IPR017853">
    <property type="entry name" value="GH"/>
</dbReference>
<dbReference type="GO" id="GO:0005975">
    <property type="term" value="P:carbohydrate metabolic process"/>
    <property type="evidence" value="ECO:0007669"/>
    <property type="project" value="InterPro"/>
</dbReference>
<dbReference type="InterPro" id="IPR049165">
    <property type="entry name" value="GH39_as"/>
</dbReference>
<comment type="caution">
    <text evidence="7">The sequence shown here is derived from an EMBL/GenBank/DDBJ whole genome shotgun (WGS) entry which is preliminary data.</text>
</comment>
<dbReference type="SUPFAM" id="SSF51011">
    <property type="entry name" value="Glycosyl hydrolase domain"/>
    <property type="match status" value="1"/>
</dbReference>
<feature type="active site" description="Proton donor" evidence="4">
    <location>
        <position position="190"/>
    </location>
</feature>
<evidence type="ECO:0000256" key="2">
    <source>
        <dbReference type="ARBA" id="ARBA00022801"/>
    </source>
</evidence>
<evidence type="ECO:0000256" key="3">
    <source>
        <dbReference type="ARBA" id="ARBA00023295"/>
    </source>
</evidence>
<dbReference type="InterPro" id="IPR049166">
    <property type="entry name" value="GH39_cat"/>
</dbReference>
<keyword evidence="8" id="KW-1185">Reference proteome</keyword>
<dbReference type="InterPro" id="IPR051923">
    <property type="entry name" value="Glycosyl_Hydrolase_39"/>
</dbReference>
<keyword evidence="5" id="KW-0732">Signal</keyword>
<name>A0A7X1KQV5_9SPHN</name>
<comment type="similarity">
    <text evidence="1">Belongs to the glycosyl hydrolase 39 family.</text>
</comment>
<organism evidence="7 8">
    <name type="scientific">Novosphingobium piscinae</name>
    <dbReference type="NCBI Taxonomy" id="1507448"/>
    <lineage>
        <taxon>Bacteria</taxon>
        <taxon>Pseudomonadati</taxon>
        <taxon>Pseudomonadota</taxon>
        <taxon>Alphaproteobacteria</taxon>
        <taxon>Sphingomonadales</taxon>
        <taxon>Sphingomonadaceae</taxon>
        <taxon>Novosphingobium</taxon>
    </lineage>
</organism>
<dbReference type="AlphaFoldDB" id="A0A7X1KQV5"/>
<evidence type="ECO:0000256" key="1">
    <source>
        <dbReference type="ARBA" id="ARBA00008875"/>
    </source>
</evidence>
<dbReference type="Gene3D" id="2.60.40.1500">
    <property type="entry name" value="Glycosyl hydrolase domain, family 39"/>
    <property type="match status" value="1"/>
</dbReference>
<dbReference type="EMBL" id="JACLAX010000014">
    <property type="protein sequence ID" value="MBC2670121.1"/>
    <property type="molecule type" value="Genomic_DNA"/>
</dbReference>
<dbReference type="InterPro" id="IPR000514">
    <property type="entry name" value="Glyco_hydro_39"/>
</dbReference>
<evidence type="ECO:0000256" key="4">
    <source>
        <dbReference type="PIRSR" id="PIRSR600514-1"/>
    </source>
</evidence>
<feature type="domain" description="Glycosyl hydrolases family 39 N-terminal catalytic" evidence="6">
    <location>
        <begin position="38"/>
        <end position="506"/>
    </location>
</feature>
<dbReference type="Proteomes" id="UP000551327">
    <property type="component" value="Unassembled WGS sequence"/>
</dbReference>
<dbReference type="PANTHER" id="PTHR12631:SF10">
    <property type="entry name" value="BETA-XYLOSIDASE-LIKE PROTEIN-RELATED"/>
    <property type="match status" value="1"/>
</dbReference>
<dbReference type="Gene3D" id="3.20.20.80">
    <property type="entry name" value="Glycosidases"/>
    <property type="match status" value="1"/>
</dbReference>
<dbReference type="PROSITE" id="PS01027">
    <property type="entry name" value="GLYCOSYL_HYDROL_F39"/>
    <property type="match status" value="1"/>
</dbReference>
<evidence type="ECO:0000313" key="7">
    <source>
        <dbReference type="EMBL" id="MBC2670121.1"/>
    </source>
</evidence>
<protein>
    <submittedName>
        <fullName evidence="7">Beta-xylosidase</fullName>
    </submittedName>
</protein>